<feature type="transmembrane region" description="Helical" evidence="6">
    <location>
        <begin position="47"/>
        <end position="69"/>
    </location>
</feature>
<feature type="transmembrane region" description="Helical" evidence="6">
    <location>
        <begin position="352"/>
        <end position="369"/>
    </location>
</feature>
<keyword evidence="5 6" id="KW-0472">Membrane</keyword>
<dbReference type="SUPFAM" id="SSF103473">
    <property type="entry name" value="MFS general substrate transporter"/>
    <property type="match status" value="1"/>
</dbReference>
<dbReference type="Pfam" id="PF07690">
    <property type="entry name" value="MFS_1"/>
    <property type="match status" value="1"/>
</dbReference>
<dbReference type="Gene3D" id="1.20.1250.20">
    <property type="entry name" value="MFS general substrate transporter like domains"/>
    <property type="match status" value="1"/>
</dbReference>
<dbReference type="RefSeq" id="WP_229705645.1">
    <property type="nucleotide sequence ID" value="NZ_BMNB01000002.1"/>
</dbReference>
<proteinExistence type="predicted"/>
<dbReference type="InterPro" id="IPR036259">
    <property type="entry name" value="MFS_trans_sf"/>
</dbReference>
<evidence type="ECO:0000256" key="6">
    <source>
        <dbReference type="SAM" id="Phobius"/>
    </source>
</evidence>
<dbReference type="Proteomes" id="UP000608890">
    <property type="component" value="Unassembled WGS sequence"/>
</dbReference>
<dbReference type="PANTHER" id="PTHR23513:SF17">
    <property type="entry name" value="MEMBRANE PROTEIN"/>
    <property type="match status" value="1"/>
</dbReference>
<feature type="transmembrane region" description="Helical" evidence="6">
    <location>
        <begin position="15"/>
        <end position="41"/>
    </location>
</feature>
<evidence type="ECO:0000256" key="4">
    <source>
        <dbReference type="ARBA" id="ARBA00022989"/>
    </source>
</evidence>
<feature type="transmembrane region" description="Helical" evidence="6">
    <location>
        <begin position="316"/>
        <end position="340"/>
    </location>
</feature>
<evidence type="ECO:0000256" key="1">
    <source>
        <dbReference type="ARBA" id="ARBA00004651"/>
    </source>
</evidence>
<accession>A0A917WS03</accession>
<gene>
    <name evidence="7" type="ORF">GCM10011608_06580</name>
</gene>
<feature type="transmembrane region" description="Helical" evidence="6">
    <location>
        <begin position="229"/>
        <end position="252"/>
    </location>
</feature>
<evidence type="ECO:0000313" key="8">
    <source>
        <dbReference type="Proteomes" id="UP000608890"/>
    </source>
</evidence>
<keyword evidence="4 6" id="KW-1133">Transmembrane helix</keyword>
<comment type="caution">
    <text evidence="7">The sequence shown here is derived from an EMBL/GenBank/DDBJ whole genome shotgun (WGS) entry which is preliminary data.</text>
</comment>
<dbReference type="EMBL" id="BMNB01000002">
    <property type="protein sequence ID" value="GGM24440.1"/>
    <property type="molecule type" value="Genomic_DNA"/>
</dbReference>
<dbReference type="InterPro" id="IPR011701">
    <property type="entry name" value="MFS"/>
</dbReference>
<feature type="transmembrane region" description="Helical" evidence="6">
    <location>
        <begin position="293"/>
        <end position="310"/>
    </location>
</feature>
<dbReference type="GO" id="GO:0022857">
    <property type="term" value="F:transmembrane transporter activity"/>
    <property type="evidence" value="ECO:0007669"/>
    <property type="project" value="InterPro"/>
</dbReference>
<organism evidence="7 8">
    <name type="scientific">Micromonospora sonchi</name>
    <dbReference type="NCBI Taxonomy" id="1763543"/>
    <lineage>
        <taxon>Bacteria</taxon>
        <taxon>Bacillati</taxon>
        <taxon>Actinomycetota</taxon>
        <taxon>Actinomycetes</taxon>
        <taxon>Micromonosporales</taxon>
        <taxon>Micromonosporaceae</taxon>
        <taxon>Micromonospora</taxon>
    </lineage>
</organism>
<evidence type="ECO:0000256" key="5">
    <source>
        <dbReference type="ARBA" id="ARBA00023136"/>
    </source>
</evidence>
<evidence type="ECO:0000313" key="7">
    <source>
        <dbReference type="EMBL" id="GGM24440.1"/>
    </source>
</evidence>
<dbReference type="GO" id="GO:0005886">
    <property type="term" value="C:plasma membrane"/>
    <property type="evidence" value="ECO:0007669"/>
    <property type="project" value="UniProtKB-SubCell"/>
</dbReference>
<keyword evidence="3 6" id="KW-0812">Transmembrane</keyword>
<protein>
    <recommendedName>
        <fullName evidence="9">MFS transporter</fullName>
    </recommendedName>
</protein>
<feature type="transmembrane region" description="Helical" evidence="6">
    <location>
        <begin position="173"/>
        <end position="190"/>
    </location>
</feature>
<evidence type="ECO:0000256" key="3">
    <source>
        <dbReference type="ARBA" id="ARBA00022692"/>
    </source>
</evidence>
<dbReference type="AlphaFoldDB" id="A0A917WS03"/>
<dbReference type="PANTHER" id="PTHR23513">
    <property type="entry name" value="INTEGRAL MEMBRANE EFFLUX PROTEIN-RELATED"/>
    <property type="match status" value="1"/>
</dbReference>
<feature type="transmembrane region" description="Helical" evidence="6">
    <location>
        <begin position="147"/>
        <end position="167"/>
    </location>
</feature>
<feature type="transmembrane region" description="Helical" evidence="6">
    <location>
        <begin position="264"/>
        <end position="286"/>
    </location>
</feature>
<reference evidence="7" key="1">
    <citation type="journal article" date="2014" name="Int. J. Syst. Evol. Microbiol.">
        <title>Complete genome sequence of Corynebacterium casei LMG S-19264T (=DSM 44701T), isolated from a smear-ripened cheese.</title>
        <authorList>
            <consortium name="US DOE Joint Genome Institute (JGI-PGF)"/>
            <person name="Walter F."/>
            <person name="Albersmeier A."/>
            <person name="Kalinowski J."/>
            <person name="Ruckert C."/>
        </authorList>
    </citation>
    <scope>NUCLEOTIDE SEQUENCE</scope>
    <source>
        <strain evidence="7">CGMCC 4.7312</strain>
    </source>
</reference>
<sequence length="421" mass="41767">MVATTGSRTALPRTYWTWLGGTTLSLLGVQTMAFAMAWVAAGQGGRFAALVISAIVLPRVLLLLVGGAVADRFGAWTVMVVSDAVMIVVMLVLAVAVWWSADPRLPLLLAALAIGIVDAFYLPSTGSMPRRLVPAAGLARAMSARNLAGQLALFAGPAAGSLVLVAAGLAGAALANATTFALLLAVLVALRPYAVDGHDGGVPEPAQPVWRAALDGLRVAASDAVLRPALLLIGVAAGFLLPVTGLLVPLLAQERTWPPQTAGAIVAALALGTASVAVLVLVRGALADPHRAAVASLLVAAVGVAALGAASTPAGAIAAGLLAGLGSGGFATHVGPLVLAATPATHLSRVQAVLVLVQNLPLVLTTNALGSLAEATRAATVLYGCAAVLATAALAALAPSALGARTRADRAEKAAVANGNT</sequence>
<name>A0A917WS03_9ACTN</name>
<keyword evidence="2" id="KW-1003">Cell membrane</keyword>
<evidence type="ECO:0000256" key="2">
    <source>
        <dbReference type="ARBA" id="ARBA00022475"/>
    </source>
</evidence>
<feature type="transmembrane region" description="Helical" evidence="6">
    <location>
        <begin position="105"/>
        <end position="122"/>
    </location>
</feature>
<keyword evidence="8" id="KW-1185">Reference proteome</keyword>
<feature type="transmembrane region" description="Helical" evidence="6">
    <location>
        <begin position="381"/>
        <end position="404"/>
    </location>
</feature>
<feature type="transmembrane region" description="Helical" evidence="6">
    <location>
        <begin position="76"/>
        <end position="99"/>
    </location>
</feature>
<evidence type="ECO:0008006" key="9">
    <source>
        <dbReference type="Google" id="ProtNLM"/>
    </source>
</evidence>
<reference evidence="7" key="2">
    <citation type="submission" date="2020-09" db="EMBL/GenBank/DDBJ databases">
        <authorList>
            <person name="Sun Q."/>
            <person name="Zhou Y."/>
        </authorList>
    </citation>
    <scope>NUCLEOTIDE SEQUENCE</scope>
    <source>
        <strain evidence="7">CGMCC 4.7312</strain>
    </source>
</reference>
<comment type="subcellular location">
    <subcellularLocation>
        <location evidence="1">Cell membrane</location>
        <topology evidence="1">Multi-pass membrane protein</topology>
    </subcellularLocation>
</comment>